<evidence type="ECO:0000256" key="2">
    <source>
        <dbReference type="ARBA" id="ARBA00023186"/>
    </source>
</evidence>
<dbReference type="Gene3D" id="1.10.287.370">
    <property type="match status" value="1"/>
</dbReference>
<evidence type="ECO:0008006" key="7">
    <source>
        <dbReference type="Google" id="ProtNLM"/>
    </source>
</evidence>
<dbReference type="CDD" id="cd23163">
    <property type="entry name" value="Prefoldin_2"/>
    <property type="match status" value="1"/>
</dbReference>
<organism evidence="5 6">
    <name type="scientific">Porites evermanni</name>
    <dbReference type="NCBI Taxonomy" id="104178"/>
    <lineage>
        <taxon>Eukaryota</taxon>
        <taxon>Metazoa</taxon>
        <taxon>Cnidaria</taxon>
        <taxon>Anthozoa</taxon>
        <taxon>Hexacorallia</taxon>
        <taxon>Scleractinia</taxon>
        <taxon>Fungiina</taxon>
        <taxon>Poritidae</taxon>
        <taxon>Porites</taxon>
    </lineage>
</organism>
<comment type="caution">
    <text evidence="5">The sequence shown here is derived from an EMBL/GenBank/DDBJ whole genome shotgun (WGS) entry which is preliminary data.</text>
</comment>
<dbReference type="InterPro" id="IPR009053">
    <property type="entry name" value="Prefoldin"/>
</dbReference>
<accession>A0ABN8T2Z4</accession>
<dbReference type="EMBL" id="CALNXI010005661">
    <property type="protein sequence ID" value="CAH3198251.1"/>
    <property type="molecule type" value="Genomic_DNA"/>
</dbReference>
<evidence type="ECO:0000256" key="1">
    <source>
        <dbReference type="ARBA" id="ARBA00008045"/>
    </source>
</evidence>
<dbReference type="Pfam" id="PF01920">
    <property type="entry name" value="Prefoldin_2"/>
    <property type="match status" value="1"/>
</dbReference>
<dbReference type="SUPFAM" id="SSF46579">
    <property type="entry name" value="Prefoldin"/>
    <property type="match status" value="1"/>
</dbReference>
<reference evidence="5 6" key="1">
    <citation type="submission" date="2022-05" db="EMBL/GenBank/DDBJ databases">
        <authorList>
            <consortium name="Genoscope - CEA"/>
            <person name="William W."/>
        </authorList>
    </citation>
    <scope>NUCLEOTIDE SEQUENCE [LARGE SCALE GENOMIC DNA]</scope>
</reference>
<dbReference type="Proteomes" id="UP001159427">
    <property type="component" value="Unassembled WGS sequence"/>
</dbReference>
<evidence type="ECO:0000256" key="3">
    <source>
        <dbReference type="ARBA" id="ARBA00024667"/>
    </source>
</evidence>
<sequence length="158" mass="17604">MAAGSGGKKKSKGGLDHEQIIMQFNQMRQEYRGIMGKIGELEMEEFAWNKIMFPLFICSTVIEALKGVEPERRCFRMIGGVLVERTVKDVLPALENNKQQISGLINKLKDSLTGKEQELKAFKEKHNIHVKGEKDAPSEEAVQTGDKTSGVLVPQDSS</sequence>
<feature type="compositionally biased region" description="Basic and acidic residues" evidence="4">
    <location>
        <begin position="124"/>
        <end position="137"/>
    </location>
</feature>
<dbReference type="PANTHER" id="PTHR13303">
    <property type="entry name" value="PREFOLDIN SUBUNIT 2"/>
    <property type="match status" value="1"/>
</dbReference>
<protein>
    <recommendedName>
        <fullName evidence="7">Prefoldin subunit 2</fullName>
    </recommendedName>
</protein>
<keyword evidence="6" id="KW-1185">Reference proteome</keyword>
<name>A0ABN8T2Z4_9CNID</name>
<evidence type="ECO:0000313" key="6">
    <source>
        <dbReference type="Proteomes" id="UP001159427"/>
    </source>
</evidence>
<comment type="similarity">
    <text evidence="1">Belongs to the prefoldin subunit beta family.</text>
</comment>
<keyword evidence="2" id="KW-0143">Chaperone</keyword>
<comment type="function">
    <text evidence="3">Binds specifically to cytosolic chaperonin (c-CPN) and transfers target proteins to it. Binds to nascent polypeptide chain and promotes folding in an environment in which there are many competing pathways for nonnative proteins.</text>
</comment>
<evidence type="ECO:0000256" key="4">
    <source>
        <dbReference type="SAM" id="MobiDB-lite"/>
    </source>
</evidence>
<dbReference type="InterPro" id="IPR027235">
    <property type="entry name" value="PFD2"/>
</dbReference>
<evidence type="ECO:0000313" key="5">
    <source>
        <dbReference type="EMBL" id="CAH3198251.1"/>
    </source>
</evidence>
<dbReference type="InterPro" id="IPR002777">
    <property type="entry name" value="PFD_beta-like"/>
</dbReference>
<gene>
    <name evidence="5" type="ORF">PEVE_00035973</name>
</gene>
<feature type="region of interest" description="Disordered" evidence="4">
    <location>
        <begin position="124"/>
        <end position="158"/>
    </location>
</feature>
<proteinExistence type="inferred from homology"/>